<dbReference type="InterPro" id="IPR003656">
    <property type="entry name" value="Znf_BED"/>
</dbReference>
<organism evidence="9 10">
    <name type="scientific">Triticum turgidum subsp. durum</name>
    <name type="common">Durum wheat</name>
    <name type="synonym">Triticum durum</name>
    <dbReference type="NCBI Taxonomy" id="4567"/>
    <lineage>
        <taxon>Eukaryota</taxon>
        <taxon>Viridiplantae</taxon>
        <taxon>Streptophyta</taxon>
        <taxon>Embryophyta</taxon>
        <taxon>Tracheophyta</taxon>
        <taxon>Spermatophyta</taxon>
        <taxon>Magnoliopsida</taxon>
        <taxon>Liliopsida</taxon>
        <taxon>Poales</taxon>
        <taxon>Poaceae</taxon>
        <taxon>BOP clade</taxon>
        <taxon>Pooideae</taxon>
        <taxon>Triticodae</taxon>
        <taxon>Triticeae</taxon>
        <taxon>Triticinae</taxon>
        <taxon>Triticum</taxon>
    </lineage>
</organism>
<proteinExistence type="predicted"/>
<feature type="domain" description="BED-type" evidence="8">
    <location>
        <begin position="176"/>
        <end position="234"/>
    </location>
</feature>
<dbReference type="InterPro" id="IPR058922">
    <property type="entry name" value="WHD_DRP"/>
</dbReference>
<dbReference type="OMA" id="SFANECH"/>
<gene>
    <name evidence="9" type="ORF">TRITD_2Bv1G039410</name>
</gene>
<evidence type="ECO:0000256" key="4">
    <source>
        <dbReference type="ARBA" id="ARBA00022821"/>
    </source>
</evidence>
<dbReference type="Pfam" id="PF00931">
    <property type="entry name" value="NB-ARC"/>
    <property type="match status" value="1"/>
</dbReference>
<evidence type="ECO:0000256" key="5">
    <source>
        <dbReference type="ARBA" id="ARBA00022833"/>
    </source>
</evidence>
<dbReference type="InterPro" id="IPR002182">
    <property type="entry name" value="NB-ARC"/>
</dbReference>
<evidence type="ECO:0000256" key="3">
    <source>
        <dbReference type="ARBA" id="ARBA00022771"/>
    </source>
</evidence>
<keyword evidence="5" id="KW-0862">Zinc</keyword>
<dbReference type="InterPro" id="IPR032675">
    <property type="entry name" value="LRR_dom_sf"/>
</dbReference>
<dbReference type="GO" id="GO:0008270">
    <property type="term" value="F:zinc ion binding"/>
    <property type="evidence" value="ECO:0007669"/>
    <property type="project" value="UniProtKB-KW"/>
</dbReference>
<name>A0A9R1PFI1_TRITD</name>
<dbReference type="SMART" id="SM00614">
    <property type="entry name" value="ZnF_BED"/>
    <property type="match status" value="1"/>
</dbReference>
<dbReference type="InterPro" id="IPR027417">
    <property type="entry name" value="P-loop_NTPase"/>
</dbReference>
<evidence type="ECO:0000256" key="6">
    <source>
        <dbReference type="PROSITE-ProRule" id="PRU00027"/>
    </source>
</evidence>
<dbReference type="GO" id="GO:0006952">
    <property type="term" value="P:defense response"/>
    <property type="evidence" value="ECO:0007669"/>
    <property type="project" value="UniProtKB-KW"/>
</dbReference>
<keyword evidence="2" id="KW-0479">Metal-binding</keyword>
<dbReference type="EMBL" id="LT934114">
    <property type="protein sequence ID" value="VAH42355.1"/>
    <property type="molecule type" value="Genomic_DNA"/>
</dbReference>
<evidence type="ECO:0000259" key="8">
    <source>
        <dbReference type="PROSITE" id="PS50808"/>
    </source>
</evidence>
<dbReference type="PROSITE" id="PS50808">
    <property type="entry name" value="ZF_BED"/>
    <property type="match status" value="1"/>
</dbReference>
<dbReference type="Proteomes" id="UP000324705">
    <property type="component" value="Chromosome 2B"/>
</dbReference>
<dbReference type="GO" id="GO:0043531">
    <property type="term" value="F:ADP binding"/>
    <property type="evidence" value="ECO:0007669"/>
    <property type="project" value="InterPro"/>
</dbReference>
<dbReference type="PANTHER" id="PTHR36766">
    <property type="entry name" value="PLANT BROAD-SPECTRUM MILDEW RESISTANCE PROTEIN RPW8"/>
    <property type="match status" value="1"/>
</dbReference>
<keyword evidence="1" id="KW-0433">Leucine-rich repeat</keyword>
<dbReference type="PRINTS" id="PR00364">
    <property type="entry name" value="DISEASERSIST"/>
</dbReference>
<dbReference type="Pfam" id="PF25019">
    <property type="entry name" value="LRR_R13L1-DRL21"/>
    <property type="match status" value="1"/>
</dbReference>
<feature type="region of interest" description="Disordered" evidence="7">
    <location>
        <begin position="308"/>
        <end position="337"/>
    </location>
</feature>
<evidence type="ECO:0000256" key="2">
    <source>
        <dbReference type="ARBA" id="ARBA00022723"/>
    </source>
</evidence>
<dbReference type="Gramene" id="TRITD2Bv1G039410.6">
    <property type="protein sequence ID" value="TRITD2Bv1G039410.6"/>
    <property type="gene ID" value="TRITD2Bv1G039410"/>
</dbReference>
<dbReference type="SUPFAM" id="SSF52058">
    <property type="entry name" value="L domain-like"/>
    <property type="match status" value="2"/>
</dbReference>
<evidence type="ECO:0000256" key="1">
    <source>
        <dbReference type="ARBA" id="ARBA00022614"/>
    </source>
</evidence>
<accession>A0A9R1PFI1</accession>
<dbReference type="InterPro" id="IPR056789">
    <property type="entry name" value="LRR_R13L1-DRL21"/>
</dbReference>
<evidence type="ECO:0000313" key="9">
    <source>
        <dbReference type="EMBL" id="VAH42355.1"/>
    </source>
</evidence>
<dbReference type="SUPFAM" id="SSF52540">
    <property type="entry name" value="P-loop containing nucleoside triphosphate hydrolases"/>
    <property type="match status" value="1"/>
</dbReference>
<sequence length="1468" mass="164368">MEEEALREAMEDAFLEGAVQWRADTILQTLRMDKLDAWIRGAGLADDIEALKFEIDEVMATVSYVKGRAVGNRRLARSLAALKQKLNDADDAVDELDYYRLQHQVELEGGQTSLPSSSNTHNHYTSDAVTQPCTAARTTTAVTLQEPEGMHEAARVEHGTCAGDGDNTLPRRGRGKKRSKAWDDFVDIKDGNGKTVQAECRHCRKRVQYKGAQGPRVLTTHVKSTYCKNMREAHPQLQSHPSINEAAENATPVAAGNSSNRPRMVTNQEPTEITTAIAHPWDKDEFSSRIQKTTHQLKGIRGDVTKDLNMLGSHSGASSGHHQSTAASDPRQRTSSLLQGKVYGRDEEKNSIINRMRAGKSDSVTVLPIVGIGGTGKTALAQFVYNDLKVQNQFDHSIWVWVSNSFDEMRITREMLDIVPREKHEGLCSLDKLQQVLKTHTESKRVLLVLDDVWDDMNDCIFNLILAPFKSNNANGSVILVTTRYISVAKRIGTTEPVVLGALEDDDLWLLLKARAFRDENYEGPRNLTSIGWKIARKLKGNPLAAVTAGELLRVDFTVDHWIKILKDEDGKLLGQSGGIMSSLKLSYDQLPYHLHQCFSYCSIFPDSYKFLGEELVRIWISQGFVKQNHPSKTLEEIGMDYLAELVDLGVSGLMHDFATMASRADCAVIDGIQCNDIFPTVQNLSIECKKDQHGNVSWNSKFKEDLRKTVTSMRKLRTLLLIGQYDCSFFQSFEGIFQKAYDIRLLQISATFADFNSLMYSSVNPTHLRYLKLAVNEARGDLPQVLSNCCHLQVLDVGSNTHLDVPHGMNNLVSLRHLVAASIARIGKLTSLQTLNNFSIQDSNGFQIIELQCMNDLVQLGISQLQNVKTQEEACGAGLLDKWHLEKLHLSWNILHVENVTCSEPSTSIETEKCLPTEVLEGLEPHKNLKHLQISGYNGATSPSWLSGYNISVTSLQTLHLENCRKWRILPSLQRLPLLTKLKLSLMPKVVKISVPSLEELVLIKLPMLETCSCTSMRELNSCLRILKIKNCPALRVFDLFGNRHKFKIEQKFWLPRLCELIIHHCPLLVVPRPLPSSSTVSRISMRGVSKFPRIDSQSCGSLTIGENPEVYDSDEDPFDKSADNLSVLDGNILAFHNPRFLTELIISCCQNLTSISFKGLSQLVSLKKLRILHCPGPFSFDVPPDHNALPSLEHLGIFSCGIAWECLSLILQHAPALMELDLCRCPKLESLQLNSCTTLQKLSIQNCESLGTLEVLQSNSLRDMELSEVPNLKSLQLHSCTALELDIFCCTSPSTIEGFQSLGSLRSLRLRNCCGLHSCLESLPVQDYELCPQLGVLEIDEFSFLATSFCRQLTSLQSLVIHCRGEGTKAARLTDDQERGLLLLDSLAQLQFENYKHLKYLPAGLHRLRSLQVLLISNCPSISELPDLPPSLQELRIIYVCEELKQQSKLRASSKLKVRIDYEYVN</sequence>
<feature type="compositionally biased region" description="Low complexity" evidence="7">
    <location>
        <begin position="312"/>
        <end position="328"/>
    </location>
</feature>
<protein>
    <recommendedName>
        <fullName evidence="8">BED-type domain-containing protein</fullName>
    </recommendedName>
</protein>
<reference evidence="9 10" key="1">
    <citation type="submission" date="2017-09" db="EMBL/GenBank/DDBJ databases">
        <authorList>
            <consortium name="International Durum Wheat Genome Sequencing Consortium (IDWGSC)"/>
            <person name="Milanesi L."/>
        </authorList>
    </citation>
    <scope>NUCLEOTIDE SEQUENCE [LARGE SCALE GENOMIC DNA]</scope>
    <source>
        <strain evidence="10">cv. Svevo</strain>
    </source>
</reference>
<keyword evidence="10" id="KW-1185">Reference proteome</keyword>
<evidence type="ECO:0000256" key="7">
    <source>
        <dbReference type="SAM" id="MobiDB-lite"/>
    </source>
</evidence>
<dbReference type="GO" id="GO:0003677">
    <property type="term" value="F:DNA binding"/>
    <property type="evidence" value="ECO:0007669"/>
    <property type="project" value="InterPro"/>
</dbReference>
<dbReference type="Gene3D" id="3.40.50.300">
    <property type="entry name" value="P-loop containing nucleotide triphosphate hydrolases"/>
    <property type="match status" value="1"/>
</dbReference>
<dbReference type="Gene3D" id="1.10.10.10">
    <property type="entry name" value="Winged helix-like DNA-binding domain superfamily/Winged helix DNA-binding domain"/>
    <property type="match status" value="1"/>
</dbReference>
<dbReference type="Pfam" id="PF23559">
    <property type="entry name" value="WHD_DRP"/>
    <property type="match status" value="1"/>
</dbReference>
<dbReference type="Gene3D" id="3.80.10.10">
    <property type="entry name" value="Ribonuclease Inhibitor"/>
    <property type="match status" value="3"/>
</dbReference>
<evidence type="ECO:0000313" key="10">
    <source>
        <dbReference type="Proteomes" id="UP000324705"/>
    </source>
</evidence>
<dbReference type="PANTHER" id="PTHR36766:SF73">
    <property type="entry name" value="NB-ARC DOMAIN-CONTAINING PROTEIN"/>
    <property type="match status" value="1"/>
</dbReference>
<keyword evidence="3 6" id="KW-0863">Zinc-finger</keyword>
<keyword evidence="4" id="KW-0611">Plant defense</keyword>
<dbReference type="InterPro" id="IPR036388">
    <property type="entry name" value="WH-like_DNA-bd_sf"/>
</dbReference>